<keyword evidence="1 4" id="KW-0808">Transferase</keyword>
<dbReference type="PANTHER" id="PTHR38096">
    <property type="entry name" value="ENTEROBACTIN SYNTHASE COMPONENT D"/>
    <property type="match status" value="1"/>
</dbReference>
<dbReference type="GO" id="GO:0016740">
    <property type="term" value="F:transferase activity"/>
    <property type="evidence" value="ECO:0007669"/>
    <property type="project" value="UniProtKB-KW"/>
</dbReference>
<feature type="domain" description="4'-phosphopantetheinyl transferase" evidence="2">
    <location>
        <begin position="120"/>
        <end position="205"/>
    </location>
</feature>
<comment type="caution">
    <text evidence="4">The sequence shown here is derived from an EMBL/GenBank/DDBJ whole genome shotgun (WGS) entry which is preliminary data.</text>
</comment>
<name>A0ABW4RZ01_9ACTN</name>
<dbReference type="Proteomes" id="UP001597326">
    <property type="component" value="Unassembled WGS sequence"/>
</dbReference>
<accession>A0ABW4RZ01</accession>
<evidence type="ECO:0000259" key="2">
    <source>
        <dbReference type="Pfam" id="PF01648"/>
    </source>
</evidence>
<protein>
    <submittedName>
        <fullName evidence="4">4'-phosphopantetheinyl transferase</fullName>
    </submittedName>
</protein>
<dbReference type="PRINTS" id="PR01399">
    <property type="entry name" value="ENTSNTHTASED"/>
</dbReference>
<dbReference type="InterPro" id="IPR037143">
    <property type="entry name" value="4-PPantetheinyl_Trfase_dom_sf"/>
</dbReference>
<evidence type="ECO:0000313" key="4">
    <source>
        <dbReference type="EMBL" id="MFD1890944.1"/>
    </source>
</evidence>
<organism evidence="4 5">
    <name type="scientific">Luteococcus peritonei</name>
    <dbReference type="NCBI Taxonomy" id="88874"/>
    <lineage>
        <taxon>Bacteria</taxon>
        <taxon>Bacillati</taxon>
        <taxon>Actinomycetota</taxon>
        <taxon>Actinomycetes</taxon>
        <taxon>Propionibacteriales</taxon>
        <taxon>Propionibacteriaceae</taxon>
        <taxon>Luteococcus</taxon>
    </lineage>
</organism>
<dbReference type="Pfam" id="PF17837">
    <property type="entry name" value="4PPT_N"/>
    <property type="match status" value="1"/>
</dbReference>
<dbReference type="InterPro" id="IPR008278">
    <property type="entry name" value="4-PPantetheinyl_Trfase_dom"/>
</dbReference>
<evidence type="ECO:0000313" key="5">
    <source>
        <dbReference type="Proteomes" id="UP001597326"/>
    </source>
</evidence>
<evidence type="ECO:0000259" key="3">
    <source>
        <dbReference type="Pfam" id="PF17837"/>
    </source>
</evidence>
<dbReference type="PANTHER" id="PTHR38096:SF1">
    <property type="entry name" value="ENTEROBACTIN SYNTHASE COMPONENT D"/>
    <property type="match status" value="1"/>
</dbReference>
<sequence length="230" mass="24998">MHHDDYMPSRSPSTTETWEAPWPAGLWMCDLVGPAPAGFLLTADEQAYLRGADPGRRAEFTAVRWCAGEVLHRLGVDDRPHLVPGPGGNPPWPAEVLGSMTHTHGHVLAAAARTDSVSLLGIDAEPNRPLTPFGRDHACSPDELAATQRWPAWVATDRLIASCKEAFYKAVFPRDGKPLQFPDVQVTLRPDGIFTARERGTDTDLPGRWQIRRGNLVTVVALPGVAGEGC</sequence>
<dbReference type="InterPro" id="IPR003542">
    <property type="entry name" value="Enbac_synth_compD-like"/>
</dbReference>
<feature type="domain" description="4'-phosphopantetheinyl transferase N-terminal" evidence="3">
    <location>
        <begin position="45"/>
        <end position="112"/>
    </location>
</feature>
<dbReference type="InterPro" id="IPR041354">
    <property type="entry name" value="4PPT_N"/>
</dbReference>
<gene>
    <name evidence="4" type="ORF">ACFSCS_12240</name>
</gene>
<proteinExistence type="predicted"/>
<reference evidence="5" key="1">
    <citation type="journal article" date="2019" name="Int. J. Syst. Evol. Microbiol.">
        <title>The Global Catalogue of Microorganisms (GCM) 10K type strain sequencing project: providing services to taxonomists for standard genome sequencing and annotation.</title>
        <authorList>
            <consortium name="The Broad Institute Genomics Platform"/>
            <consortium name="The Broad Institute Genome Sequencing Center for Infectious Disease"/>
            <person name="Wu L."/>
            <person name="Ma J."/>
        </authorList>
    </citation>
    <scope>NUCLEOTIDE SEQUENCE [LARGE SCALE GENOMIC DNA]</scope>
    <source>
        <strain evidence="5">CAIM 431</strain>
    </source>
</reference>
<dbReference type="Pfam" id="PF01648">
    <property type="entry name" value="ACPS"/>
    <property type="match status" value="1"/>
</dbReference>
<dbReference type="RefSeq" id="WP_343874449.1">
    <property type="nucleotide sequence ID" value="NZ_BAAAIX010000026.1"/>
</dbReference>
<evidence type="ECO:0000256" key="1">
    <source>
        <dbReference type="ARBA" id="ARBA00022679"/>
    </source>
</evidence>
<dbReference type="EMBL" id="JBHUFZ010000028">
    <property type="protein sequence ID" value="MFD1890944.1"/>
    <property type="molecule type" value="Genomic_DNA"/>
</dbReference>
<dbReference type="SUPFAM" id="SSF56214">
    <property type="entry name" value="4'-phosphopantetheinyl transferase"/>
    <property type="match status" value="1"/>
</dbReference>
<keyword evidence="5" id="KW-1185">Reference proteome</keyword>